<dbReference type="Proteomes" id="UP000827872">
    <property type="component" value="Linkage Group LG05"/>
</dbReference>
<proteinExistence type="predicted"/>
<evidence type="ECO:0000313" key="1">
    <source>
        <dbReference type="EMBL" id="KAH8000979.1"/>
    </source>
</evidence>
<name>A0ACB8F7W1_9SAUR</name>
<evidence type="ECO:0000313" key="2">
    <source>
        <dbReference type="Proteomes" id="UP000827872"/>
    </source>
</evidence>
<reference evidence="1" key="1">
    <citation type="submission" date="2021-08" db="EMBL/GenBank/DDBJ databases">
        <title>The first chromosome-level gecko genome reveals the dynamic sex chromosomes of Neotropical dwarf geckos (Sphaerodactylidae: Sphaerodactylus).</title>
        <authorList>
            <person name="Pinto B.J."/>
            <person name="Keating S.E."/>
            <person name="Gamble T."/>
        </authorList>
    </citation>
    <scope>NUCLEOTIDE SEQUENCE</scope>
    <source>
        <strain evidence="1">TG3544</strain>
    </source>
</reference>
<sequence length="92" mass="10138">MGVYSSPSPLVVFCTLPEFCASGSSLPSCLPFLSQSGSGYRYYHCYQERFVDLYGNDAAARSRKGKERFNKWLWTGATVAGVVLLGSLLSRK</sequence>
<dbReference type="EMBL" id="CM037618">
    <property type="protein sequence ID" value="KAH8000979.1"/>
    <property type="molecule type" value="Genomic_DNA"/>
</dbReference>
<keyword evidence="2" id="KW-1185">Reference proteome</keyword>
<gene>
    <name evidence="1" type="ORF">K3G42_030211</name>
</gene>
<protein>
    <submittedName>
        <fullName evidence="1">Uncharacterized protein</fullName>
    </submittedName>
</protein>
<comment type="caution">
    <text evidence="1">The sequence shown here is derived from an EMBL/GenBank/DDBJ whole genome shotgun (WGS) entry which is preliminary data.</text>
</comment>
<accession>A0ACB8F7W1</accession>
<organism evidence="1 2">
    <name type="scientific">Sphaerodactylus townsendi</name>
    <dbReference type="NCBI Taxonomy" id="933632"/>
    <lineage>
        <taxon>Eukaryota</taxon>
        <taxon>Metazoa</taxon>
        <taxon>Chordata</taxon>
        <taxon>Craniata</taxon>
        <taxon>Vertebrata</taxon>
        <taxon>Euteleostomi</taxon>
        <taxon>Lepidosauria</taxon>
        <taxon>Squamata</taxon>
        <taxon>Bifurcata</taxon>
        <taxon>Gekkota</taxon>
        <taxon>Sphaerodactylidae</taxon>
        <taxon>Sphaerodactylus</taxon>
    </lineage>
</organism>